<organism evidence="1 2">
    <name type="scientific">Mammaliicoccus lentus</name>
    <name type="common">Staphylococcus lentus</name>
    <dbReference type="NCBI Taxonomy" id="42858"/>
    <lineage>
        <taxon>Bacteria</taxon>
        <taxon>Bacillati</taxon>
        <taxon>Bacillota</taxon>
        <taxon>Bacilli</taxon>
        <taxon>Bacillales</taxon>
        <taxon>Staphylococcaceae</taxon>
        <taxon>Mammaliicoccus</taxon>
    </lineage>
</organism>
<name>A0AAX3W0E9_MAMLE</name>
<dbReference type="EMBL" id="CP118848">
    <property type="protein sequence ID" value="WHI58802.1"/>
    <property type="molecule type" value="Genomic_DNA"/>
</dbReference>
<protein>
    <submittedName>
        <fullName evidence="1">DUF5839 family protein</fullName>
    </submittedName>
</protein>
<evidence type="ECO:0000313" key="1">
    <source>
        <dbReference type="EMBL" id="WHI58802.1"/>
    </source>
</evidence>
<dbReference type="InterPro" id="IPR043895">
    <property type="entry name" value="DUF5839"/>
</dbReference>
<dbReference type="Proteomes" id="UP001223261">
    <property type="component" value="Chromosome"/>
</dbReference>
<proteinExistence type="predicted"/>
<evidence type="ECO:0000313" key="2">
    <source>
        <dbReference type="Proteomes" id="UP001223261"/>
    </source>
</evidence>
<sequence>MKNNTIAGFHILGTENGNLKLNTNKMYNWHIPKKLRGMLIAQGDIVLVQTKIGNRPILVMNVFREEDKEKKRKYKRVIKLLEKAPKQSHAVKS</sequence>
<dbReference type="RefSeq" id="WP_277680195.1">
    <property type="nucleotide sequence ID" value="NZ_CP118848.1"/>
</dbReference>
<accession>A0AAX3W0E9</accession>
<dbReference type="AlphaFoldDB" id="A0AAX3W0E9"/>
<gene>
    <name evidence="1" type="ORF">PYH69_08530</name>
</gene>
<dbReference type="Pfam" id="PF19157">
    <property type="entry name" value="DUF5839"/>
    <property type="match status" value="1"/>
</dbReference>
<reference evidence="1" key="1">
    <citation type="journal article" date="2023" name="Antibiotics">
        <title>Prevalence and Molecular Characterization of Methicillin-Resistant Staphylococci (MRS) and Mammaliicocci (MRM) in Dromedary Camels from Algeria: First Detection of SCCmec-mecC Hybrid in Methicillin-Resistant Mammaliicoccus lentus.</title>
        <authorList>
            <person name="Belhout C."/>
            <person name="Boyen F."/>
            <person name="Vereecke N."/>
            <person name="Theuns S."/>
            <person name="Taibi N."/>
            <person name="Stegger M."/>
            <person name="de la Fe-Rodriguez P.Y."/>
            <person name="Bouayad L."/>
            <person name="Elgroud R."/>
            <person name="Butaye P."/>
        </authorList>
    </citation>
    <scope>NUCLEOTIDE SEQUENCE</scope>
    <source>
        <strain evidence="1">7048</strain>
    </source>
</reference>